<dbReference type="Proteomes" id="UP000238220">
    <property type="component" value="Unassembled WGS sequence"/>
</dbReference>
<evidence type="ECO:0000256" key="10">
    <source>
        <dbReference type="SAM" id="SignalP"/>
    </source>
</evidence>
<dbReference type="EMBL" id="PSNW01000021">
    <property type="protein sequence ID" value="PPE71833.1"/>
    <property type="molecule type" value="Genomic_DNA"/>
</dbReference>
<dbReference type="InterPro" id="IPR037066">
    <property type="entry name" value="Plug_dom_sf"/>
</dbReference>
<dbReference type="PANTHER" id="PTHR30069">
    <property type="entry name" value="TONB-DEPENDENT OUTER MEMBRANE RECEPTOR"/>
    <property type="match status" value="1"/>
</dbReference>
<keyword evidence="10" id="KW-0732">Signal</keyword>
<dbReference type="AlphaFoldDB" id="A0A2S5TA07"/>
<feature type="domain" description="TonB-dependent receptor-like beta-barrel" evidence="11">
    <location>
        <begin position="200"/>
        <end position="618"/>
    </location>
</feature>
<dbReference type="InterPro" id="IPR000531">
    <property type="entry name" value="Beta-barrel_TonB"/>
</dbReference>
<evidence type="ECO:0000256" key="9">
    <source>
        <dbReference type="RuleBase" id="RU003357"/>
    </source>
</evidence>
<evidence type="ECO:0008006" key="15">
    <source>
        <dbReference type="Google" id="ProtNLM"/>
    </source>
</evidence>
<feature type="chain" id="PRO_5015548934" description="TonB-dependent receptor" evidence="10">
    <location>
        <begin position="25"/>
        <end position="658"/>
    </location>
</feature>
<dbReference type="Gene3D" id="2.40.170.20">
    <property type="entry name" value="TonB-dependent receptor, beta-barrel domain"/>
    <property type="match status" value="1"/>
</dbReference>
<evidence type="ECO:0000259" key="11">
    <source>
        <dbReference type="Pfam" id="PF00593"/>
    </source>
</evidence>
<dbReference type="CDD" id="cd01347">
    <property type="entry name" value="ligand_gated_channel"/>
    <property type="match status" value="1"/>
</dbReference>
<protein>
    <recommendedName>
        <fullName evidence="15">TonB-dependent receptor</fullName>
    </recommendedName>
</protein>
<feature type="domain" description="TonB-dependent receptor plug" evidence="12">
    <location>
        <begin position="46"/>
        <end position="153"/>
    </location>
</feature>
<sequence length="658" mass="71328">MQRGIYLVKKLLLGAVLAPFAAVANDAVVLDPVYVTATRSEQADVRLPAAVSTITRAQIESSGAANLVEVLRSFGGAQVTDLYGDGSRAQIDLRGFGDAANANTLILVDGRRLNNPDIAPPDLSSISLKDVERVEILNGSAGALYGDQAVGGVINIITRARTGNTLGLELGGGSYDGYRARANGGLNRNGLSLRLSAETRSSDNYRDHNQLDYSNVLGRAGYDWGTGGAFAEASWVDEDLQTPGSLFAAEVKADRRQSAARFANDFSDTDTRVLRLGVNQAMGSRWKLEAEATERRSDGSFRLGTFGIATQDSFQDRKLRAFNPRAVGRFPMGSGSALVTLGSDLQRADYELTSQLGTQSNRQDQTDVYGQAILPVAPALDLTLGLRRARVENEVEDGFTFVQPTEFTDNRTAGEAGLSWRAREGLRLFLRYDRNYRFAKVDEFTNAGAPAGSNTNLLDTQTGDSYEAGAEWTRAAVTLRGTLFRTDLENEIAFDPTTFTNINLDHTRRDGMLLESRWQALDRLTLAAAGQYVDAQIRNGGFAGNPVPLVARLSGKVSADLGLPYGLNAYTEVVAVDARGFAGDYDQTLDELPGYAVVNLALGWRWNKLSLRGRVNNLLDHEYSEYGAAGTDPGTFAEAASYQPSPDRNFWITLGYEL</sequence>
<reference evidence="13 14" key="1">
    <citation type="submission" date="2018-02" db="EMBL/GenBank/DDBJ databases">
        <title>Genome sequencing of Solimonas sp. HR-BB.</title>
        <authorList>
            <person name="Lee Y."/>
            <person name="Jeon C.O."/>
        </authorList>
    </citation>
    <scope>NUCLEOTIDE SEQUENCE [LARGE SCALE GENOMIC DNA]</scope>
    <source>
        <strain evidence="13 14">HR-BB</strain>
    </source>
</reference>
<dbReference type="Pfam" id="PF07715">
    <property type="entry name" value="Plug"/>
    <property type="match status" value="1"/>
</dbReference>
<proteinExistence type="inferred from homology"/>
<keyword evidence="5 9" id="KW-0798">TonB box</keyword>
<gene>
    <name evidence="13" type="ORF">C3942_21590</name>
</gene>
<keyword evidence="2 8" id="KW-0813">Transport</keyword>
<name>A0A2S5TA07_9GAMM</name>
<comment type="subcellular location">
    <subcellularLocation>
        <location evidence="1 8">Cell outer membrane</location>
        <topology evidence="1 8">Multi-pass membrane protein</topology>
    </subcellularLocation>
</comment>
<dbReference type="GO" id="GO:0044718">
    <property type="term" value="P:siderophore transmembrane transport"/>
    <property type="evidence" value="ECO:0007669"/>
    <property type="project" value="TreeGrafter"/>
</dbReference>
<evidence type="ECO:0000256" key="1">
    <source>
        <dbReference type="ARBA" id="ARBA00004571"/>
    </source>
</evidence>
<comment type="caution">
    <text evidence="13">The sequence shown here is derived from an EMBL/GenBank/DDBJ whole genome shotgun (WGS) entry which is preliminary data.</text>
</comment>
<evidence type="ECO:0000256" key="8">
    <source>
        <dbReference type="PROSITE-ProRule" id="PRU01360"/>
    </source>
</evidence>
<dbReference type="GO" id="GO:0015344">
    <property type="term" value="F:siderophore uptake transmembrane transporter activity"/>
    <property type="evidence" value="ECO:0007669"/>
    <property type="project" value="TreeGrafter"/>
</dbReference>
<comment type="similarity">
    <text evidence="8 9">Belongs to the TonB-dependent receptor family.</text>
</comment>
<dbReference type="InterPro" id="IPR039426">
    <property type="entry name" value="TonB-dep_rcpt-like"/>
</dbReference>
<keyword evidence="6 8" id="KW-0472">Membrane</keyword>
<organism evidence="13 14">
    <name type="scientific">Solimonas fluminis</name>
    <dbReference type="NCBI Taxonomy" id="2086571"/>
    <lineage>
        <taxon>Bacteria</taxon>
        <taxon>Pseudomonadati</taxon>
        <taxon>Pseudomonadota</taxon>
        <taxon>Gammaproteobacteria</taxon>
        <taxon>Nevskiales</taxon>
        <taxon>Nevskiaceae</taxon>
        <taxon>Solimonas</taxon>
    </lineage>
</organism>
<dbReference type="PROSITE" id="PS52016">
    <property type="entry name" value="TONB_DEPENDENT_REC_3"/>
    <property type="match status" value="1"/>
</dbReference>
<keyword evidence="4 8" id="KW-0812">Transmembrane</keyword>
<evidence type="ECO:0000259" key="12">
    <source>
        <dbReference type="Pfam" id="PF07715"/>
    </source>
</evidence>
<evidence type="ECO:0000256" key="2">
    <source>
        <dbReference type="ARBA" id="ARBA00022448"/>
    </source>
</evidence>
<evidence type="ECO:0000313" key="14">
    <source>
        <dbReference type="Proteomes" id="UP000238220"/>
    </source>
</evidence>
<accession>A0A2S5TA07</accession>
<dbReference type="Pfam" id="PF00593">
    <property type="entry name" value="TonB_dep_Rec_b-barrel"/>
    <property type="match status" value="1"/>
</dbReference>
<keyword evidence="14" id="KW-1185">Reference proteome</keyword>
<evidence type="ECO:0000313" key="13">
    <source>
        <dbReference type="EMBL" id="PPE71833.1"/>
    </source>
</evidence>
<evidence type="ECO:0000256" key="5">
    <source>
        <dbReference type="ARBA" id="ARBA00023077"/>
    </source>
</evidence>
<keyword evidence="7 8" id="KW-0998">Cell outer membrane</keyword>
<evidence type="ECO:0000256" key="6">
    <source>
        <dbReference type="ARBA" id="ARBA00023136"/>
    </source>
</evidence>
<dbReference type="Gene3D" id="2.170.130.10">
    <property type="entry name" value="TonB-dependent receptor, plug domain"/>
    <property type="match status" value="1"/>
</dbReference>
<keyword evidence="3 8" id="KW-1134">Transmembrane beta strand</keyword>
<evidence type="ECO:0000256" key="3">
    <source>
        <dbReference type="ARBA" id="ARBA00022452"/>
    </source>
</evidence>
<evidence type="ECO:0000256" key="4">
    <source>
        <dbReference type="ARBA" id="ARBA00022692"/>
    </source>
</evidence>
<dbReference type="InterPro" id="IPR036942">
    <property type="entry name" value="Beta-barrel_TonB_sf"/>
</dbReference>
<dbReference type="InterPro" id="IPR012910">
    <property type="entry name" value="Plug_dom"/>
</dbReference>
<dbReference type="PANTHER" id="PTHR30069:SF27">
    <property type="entry name" value="BLL4766 PROTEIN"/>
    <property type="match status" value="1"/>
</dbReference>
<feature type="signal peptide" evidence="10">
    <location>
        <begin position="1"/>
        <end position="24"/>
    </location>
</feature>
<evidence type="ECO:0000256" key="7">
    <source>
        <dbReference type="ARBA" id="ARBA00023237"/>
    </source>
</evidence>
<dbReference type="OrthoDB" id="127311at2"/>
<dbReference type="SUPFAM" id="SSF56935">
    <property type="entry name" value="Porins"/>
    <property type="match status" value="1"/>
</dbReference>
<dbReference type="GO" id="GO:0009279">
    <property type="term" value="C:cell outer membrane"/>
    <property type="evidence" value="ECO:0007669"/>
    <property type="project" value="UniProtKB-SubCell"/>
</dbReference>